<evidence type="ECO:0000256" key="1">
    <source>
        <dbReference type="SAM" id="MobiDB-lite"/>
    </source>
</evidence>
<dbReference type="EMBL" id="PGOL01000708">
    <property type="protein sequence ID" value="PKI65899.1"/>
    <property type="molecule type" value="Genomic_DNA"/>
</dbReference>
<feature type="domain" description="Retrovirus-related Pol polyprotein from transposon TNT 1-94-like beta-barrel" evidence="2">
    <location>
        <begin position="156"/>
        <end position="216"/>
    </location>
</feature>
<sequence length="256" mass="27748">MPTLNRVYGMAVQEDNQKNATRDREGSIDAAALAASSAGRLPGRLGVAEESRRGFRASRGCGLRAKDEPVGIKEAYLSAGAKPTYQQKHQASGSRHGGQRSTALSMHDSGSGEAAALTTEQVQQLLSLLKASESNQNVKNFAGMISIPNGSGSGSIMDTGATVHLTGNSDWLIDYVSIDRPYPIWVAEGRRVYAEQIGCAKIRSNLLLQNVLYVSNFFVQSDFGWKDDEGFKLCNSFLTRSLLDTRLANEEADWRG</sequence>
<dbReference type="InterPro" id="IPR054722">
    <property type="entry name" value="PolX-like_BBD"/>
</dbReference>
<gene>
    <name evidence="3" type="ORF">CRG98_013719</name>
</gene>
<organism evidence="3 4">
    <name type="scientific">Punica granatum</name>
    <name type="common">Pomegranate</name>
    <dbReference type="NCBI Taxonomy" id="22663"/>
    <lineage>
        <taxon>Eukaryota</taxon>
        <taxon>Viridiplantae</taxon>
        <taxon>Streptophyta</taxon>
        <taxon>Embryophyta</taxon>
        <taxon>Tracheophyta</taxon>
        <taxon>Spermatophyta</taxon>
        <taxon>Magnoliopsida</taxon>
        <taxon>eudicotyledons</taxon>
        <taxon>Gunneridae</taxon>
        <taxon>Pentapetalae</taxon>
        <taxon>rosids</taxon>
        <taxon>malvids</taxon>
        <taxon>Myrtales</taxon>
        <taxon>Lythraceae</taxon>
        <taxon>Punica</taxon>
    </lineage>
</organism>
<accession>A0A2I0KBJ0</accession>
<keyword evidence="4" id="KW-1185">Reference proteome</keyword>
<dbReference type="Proteomes" id="UP000233551">
    <property type="component" value="Unassembled WGS sequence"/>
</dbReference>
<feature type="region of interest" description="Disordered" evidence="1">
    <location>
        <begin position="81"/>
        <end position="114"/>
    </location>
</feature>
<evidence type="ECO:0000313" key="3">
    <source>
        <dbReference type="EMBL" id="PKI65899.1"/>
    </source>
</evidence>
<comment type="caution">
    <text evidence="3">The sequence shown here is derived from an EMBL/GenBank/DDBJ whole genome shotgun (WGS) entry which is preliminary data.</text>
</comment>
<reference evidence="3 4" key="1">
    <citation type="submission" date="2017-11" db="EMBL/GenBank/DDBJ databases">
        <title>De-novo sequencing of pomegranate (Punica granatum L.) genome.</title>
        <authorList>
            <person name="Akparov Z."/>
            <person name="Amiraslanov A."/>
            <person name="Hajiyeva S."/>
            <person name="Abbasov M."/>
            <person name="Kaur K."/>
            <person name="Hamwieh A."/>
            <person name="Solovyev V."/>
            <person name="Salamov A."/>
            <person name="Braich B."/>
            <person name="Kosarev P."/>
            <person name="Mahmoud A."/>
            <person name="Hajiyev E."/>
            <person name="Babayeva S."/>
            <person name="Izzatullayeva V."/>
            <person name="Mammadov A."/>
            <person name="Mammadov A."/>
            <person name="Sharifova S."/>
            <person name="Ojaghi J."/>
            <person name="Eynullazada K."/>
            <person name="Bayramov B."/>
            <person name="Abdulazimova A."/>
            <person name="Shahmuradov I."/>
        </authorList>
    </citation>
    <scope>NUCLEOTIDE SEQUENCE [LARGE SCALE GENOMIC DNA]</scope>
    <source>
        <strain evidence="4">cv. AG2017</strain>
        <tissue evidence="3">Leaf</tissue>
    </source>
</reference>
<dbReference type="AlphaFoldDB" id="A0A2I0KBJ0"/>
<dbReference type="Pfam" id="PF22936">
    <property type="entry name" value="Pol_BBD"/>
    <property type="match status" value="1"/>
</dbReference>
<evidence type="ECO:0000313" key="4">
    <source>
        <dbReference type="Proteomes" id="UP000233551"/>
    </source>
</evidence>
<name>A0A2I0KBJ0_PUNGR</name>
<protein>
    <recommendedName>
        <fullName evidence="2">Retrovirus-related Pol polyprotein from transposon TNT 1-94-like beta-barrel domain-containing protein</fullName>
    </recommendedName>
</protein>
<feature type="compositionally biased region" description="Polar residues" evidence="1">
    <location>
        <begin position="84"/>
        <end position="104"/>
    </location>
</feature>
<proteinExistence type="predicted"/>
<evidence type="ECO:0000259" key="2">
    <source>
        <dbReference type="Pfam" id="PF22936"/>
    </source>
</evidence>